<dbReference type="VEuPathDB" id="PiroplasmaDB:BEWA_016280"/>
<keyword evidence="9" id="KW-0413">Isomerase</keyword>
<dbReference type="KEGG" id="beq:BEWA_016280"/>
<dbReference type="GO" id="GO:0071013">
    <property type="term" value="C:catalytic step 2 spliceosome"/>
    <property type="evidence" value="ECO:0007669"/>
    <property type="project" value="TreeGrafter"/>
</dbReference>
<dbReference type="eggNOG" id="KOG2609">
    <property type="taxonomic scope" value="Eukaryota"/>
</dbReference>
<feature type="compositionally biased region" description="Basic and acidic residues" evidence="7">
    <location>
        <begin position="146"/>
        <end position="164"/>
    </location>
</feature>
<dbReference type="InterPro" id="IPR002130">
    <property type="entry name" value="Cyclophilin-type_PPIase_dom"/>
</dbReference>
<evidence type="ECO:0000256" key="2">
    <source>
        <dbReference type="ARBA" id="ARBA00010028"/>
    </source>
</evidence>
<sequence length="547" mass="61883">MGGNTRAFIDVGVGSNLSGRVVFEFFGDVSEQLIENFRSLCKGDATTSIRGKRSKIGYEGCHFFRVVKGEYIQCGDYVNNDGSGGDSIHGGFIKDYPNSKPHAQAGLLTMVNMENVVVGTGNEFAVPTPRPRRNRRNDVEAMLSDGRNDERSSARKEDTKGAGDEKKRYAYGSQFCVTLGKVFGFDRNYVVIGRVVEGMEFIRAIEHVPVDSKYRPQIETGVLKSGLVQVAPRNVTDVSKQRELVDSLFSSLEKQDEETEEEDVETTRCMYSGRLIKKRAPKDSSANTIGKRMLEDALAGKKILLAPEDDEEEDVKEEVQESQDAASVDSEEEDSEQEENEEEEKDEISARLKLLSGKLGECTRLNNHQVVIEQRVNLDPKKEAFYSKVGLEEKGADEQLIPKDLSVTASVVERRYNMEQSKKKNAEFGWNVFNQDALYRAHKKRLRDTSFNSAAYEYQKATLGDAFYKPTLVQFEASEAAKDAVVRNVEKQYKKRDAFSRRRMYDDEAQDISYINERNRVYNKKLERSFGAYTLEIKQNLERGTAL</sequence>
<dbReference type="OrthoDB" id="408413at2759"/>
<keyword evidence="10" id="KW-1185">Reference proteome</keyword>
<dbReference type="GeneID" id="15802731"/>
<evidence type="ECO:0000256" key="3">
    <source>
        <dbReference type="ARBA" id="ARBA00022664"/>
    </source>
</evidence>
<keyword evidence="6" id="KW-0539">Nucleus</keyword>
<dbReference type="EMBL" id="ACOU01000004">
    <property type="protein sequence ID" value="EKX73067.1"/>
    <property type="molecule type" value="Genomic_DNA"/>
</dbReference>
<feature type="compositionally biased region" description="Acidic residues" evidence="7">
    <location>
        <begin position="329"/>
        <end position="346"/>
    </location>
</feature>
<proteinExistence type="inferred from homology"/>
<dbReference type="STRING" id="1537102.L1LC91"/>
<comment type="similarity">
    <text evidence="2">Belongs to the SYF2 family.</text>
</comment>
<dbReference type="GO" id="GO:0008380">
    <property type="term" value="P:RNA splicing"/>
    <property type="evidence" value="ECO:0007669"/>
    <property type="project" value="UniProtKB-KW"/>
</dbReference>
<feature type="domain" description="PPIase cyclophilin-type" evidence="8">
    <location>
        <begin position="8"/>
        <end position="227"/>
    </location>
</feature>
<evidence type="ECO:0000256" key="7">
    <source>
        <dbReference type="SAM" id="MobiDB-lite"/>
    </source>
</evidence>
<dbReference type="Gene3D" id="2.40.100.10">
    <property type="entry name" value="Cyclophilin-like"/>
    <property type="match status" value="1"/>
</dbReference>
<dbReference type="PANTHER" id="PTHR13264:SF5">
    <property type="entry name" value="PRE-MRNA-SPLICING FACTOR SYF2"/>
    <property type="match status" value="1"/>
</dbReference>
<comment type="subcellular location">
    <subcellularLocation>
        <location evidence="1">Nucleus</location>
    </subcellularLocation>
</comment>
<keyword evidence="3" id="KW-0507">mRNA processing</keyword>
<keyword evidence="4" id="KW-0747">Spliceosome</keyword>
<dbReference type="EC" id="5.2.1.8" evidence="9"/>
<evidence type="ECO:0000256" key="6">
    <source>
        <dbReference type="ARBA" id="ARBA00023242"/>
    </source>
</evidence>
<feature type="region of interest" description="Disordered" evidence="7">
    <location>
        <begin position="122"/>
        <end position="164"/>
    </location>
</feature>
<dbReference type="PANTHER" id="PTHR13264">
    <property type="entry name" value="GCIP-INTERACTING PROTEIN P29"/>
    <property type="match status" value="1"/>
</dbReference>
<dbReference type="GO" id="GO:0006397">
    <property type="term" value="P:mRNA processing"/>
    <property type="evidence" value="ECO:0007669"/>
    <property type="project" value="UniProtKB-KW"/>
</dbReference>
<dbReference type="PROSITE" id="PS50072">
    <property type="entry name" value="CSA_PPIASE_2"/>
    <property type="match status" value="1"/>
</dbReference>
<feature type="region of interest" description="Disordered" evidence="7">
    <location>
        <begin position="305"/>
        <end position="348"/>
    </location>
</feature>
<dbReference type="RefSeq" id="XP_004832519.1">
    <property type="nucleotide sequence ID" value="XM_004832462.1"/>
</dbReference>
<name>L1LC91_THEEQ</name>
<protein>
    <submittedName>
        <fullName evidence="9">Peptidylprolyl isomerase, putative</fullName>
        <ecNumber evidence="9">5.2.1.8</ecNumber>
    </submittedName>
</protein>
<evidence type="ECO:0000256" key="4">
    <source>
        <dbReference type="ARBA" id="ARBA00022728"/>
    </source>
</evidence>
<dbReference type="InterPro" id="IPR029000">
    <property type="entry name" value="Cyclophilin-like_dom_sf"/>
</dbReference>
<evidence type="ECO:0000313" key="10">
    <source>
        <dbReference type="Proteomes" id="UP000031512"/>
    </source>
</evidence>
<evidence type="ECO:0000313" key="9">
    <source>
        <dbReference type="EMBL" id="EKX73067.1"/>
    </source>
</evidence>
<reference evidence="9 10" key="1">
    <citation type="journal article" date="2012" name="BMC Genomics">
        <title>Comparative genomic analysis and phylogenetic position of Theileria equi.</title>
        <authorList>
            <person name="Kappmeyer L.S."/>
            <person name="Thiagarajan M."/>
            <person name="Herndon D.R."/>
            <person name="Ramsay J.D."/>
            <person name="Caler E."/>
            <person name="Djikeng A."/>
            <person name="Gillespie J.J."/>
            <person name="Lau A.O."/>
            <person name="Roalson E.H."/>
            <person name="Silva J.C."/>
            <person name="Silva M.G."/>
            <person name="Suarez C.E."/>
            <person name="Ueti M.W."/>
            <person name="Nene V.M."/>
            <person name="Mealey R.H."/>
            <person name="Knowles D.P."/>
            <person name="Brayton K.A."/>
        </authorList>
    </citation>
    <scope>NUCLEOTIDE SEQUENCE [LARGE SCALE GENOMIC DNA]</scope>
    <source>
        <strain evidence="9 10">WA</strain>
    </source>
</reference>
<gene>
    <name evidence="9" type="ORF">BEWA_016280</name>
</gene>
<dbReference type="Pfam" id="PF08231">
    <property type="entry name" value="SYF2"/>
    <property type="match status" value="1"/>
</dbReference>
<dbReference type="InterPro" id="IPR013260">
    <property type="entry name" value="mRNA_splic_SYF2"/>
</dbReference>
<dbReference type="Pfam" id="PF00160">
    <property type="entry name" value="Pro_isomerase"/>
    <property type="match status" value="2"/>
</dbReference>
<evidence type="ECO:0000256" key="1">
    <source>
        <dbReference type="ARBA" id="ARBA00004123"/>
    </source>
</evidence>
<dbReference type="GO" id="GO:0071014">
    <property type="term" value="C:post-mRNA release spliceosomal complex"/>
    <property type="evidence" value="ECO:0007669"/>
    <property type="project" value="TreeGrafter"/>
</dbReference>
<dbReference type="AlphaFoldDB" id="L1LC91"/>
<dbReference type="GO" id="GO:0003755">
    <property type="term" value="F:peptidyl-prolyl cis-trans isomerase activity"/>
    <property type="evidence" value="ECO:0007669"/>
    <property type="project" value="UniProtKB-EC"/>
</dbReference>
<organism evidence="9 10">
    <name type="scientific">Theileria equi strain WA</name>
    <dbReference type="NCBI Taxonomy" id="1537102"/>
    <lineage>
        <taxon>Eukaryota</taxon>
        <taxon>Sar</taxon>
        <taxon>Alveolata</taxon>
        <taxon>Apicomplexa</taxon>
        <taxon>Aconoidasida</taxon>
        <taxon>Piroplasmida</taxon>
        <taxon>Theileriidae</taxon>
        <taxon>Theileria</taxon>
    </lineage>
</organism>
<dbReference type="eggNOG" id="KOG0546">
    <property type="taxonomic scope" value="Eukaryota"/>
</dbReference>
<evidence type="ECO:0000259" key="8">
    <source>
        <dbReference type="PROSITE" id="PS50072"/>
    </source>
</evidence>
<comment type="caution">
    <text evidence="9">The sequence shown here is derived from an EMBL/GenBank/DDBJ whole genome shotgun (WGS) entry which is preliminary data.</text>
</comment>
<feature type="compositionally biased region" description="Acidic residues" evidence="7">
    <location>
        <begin position="307"/>
        <end position="316"/>
    </location>
</feature>
<evidence type="ECO:0000256" key="5">
    <source>
        <dbReference type="ARBA" id="ARBA00023187"/>
    </source>
</evidence>
<dbReference type="GO" id="GO:0000974">
    <property type="term" value="C:Prp19 complex"/>
    <property type="evidence" value="ECO:0007669"/>
    <property type="project" value="TreeGrafter"/>
</dbReference>
<dbReference type="Proteomes" id="UP000031512">
    <property type="component" value="Unassembled WGS sequence"/>
</dbReference>
<keyword evidence="5" id="KW-0508">mRNA splicing</keyword>
<dbReference type="SUPFAM" id="SSF50891">
    <property type="entry name" value="Cyclophilin-like"/>
    <property type="match status" value="1"/>
</dbReference>
<accession>L1LC91</accession>